<reference evidence="2 3" key="1">
    <citation type="submission" date="2016-09" db="EMBL/GenBank/DDBJ databases">
        <title>Desulfuribacillus arsenicus sp. nov., an obligately anaerobic, dissimilatory arsenic- and antimonate-reducing bacterium isolated from anoxic sediments.</title>
        <authorList>
            <person name="Abin C.A."/>
            <person name="Hollibaugh J.T."/>
        </authorList>
    </citation>
    <scope>NUCLEOTIDE SEQUENCE [LARGE SCALE GENOMIC DNA]</scope>
    <source>
        <strain evidence="2 3">MLFW-2</strain>
    </source>
</reference>
<organism evidence="2 3">
    <name type="scientific">Desulfuribacillus stibiiarsenatis</name>
    <dbReference type="NCBI Taxonomy" id="1390249"/>
    <lineage>
        <taxon>Bacteria</taxon>
        <taxon>Bacillati</taxon>
        <taxon>Bacillota</taxon>
        <taxon>Desulfuribacillia</taxon>
        <taxon>Desulfuribacillales</taxon>
        <taxon>Desulfuribacillaceae</taxon>
        <taxon>Desulfuribacillus</taxon>
    </lineage>
</organism>
<gene>
    <name evidence="2" type="ORF">BHU72_06880</name>
</gene>
<feature type="transmembrane region" description="Helical" evidence="1">
    <location>
        <begin position="12"/>
        <end position="31"/>
    </location>
</feature>
<keyword evidence="1" id="KW-0812">Transmembrane</keyword>
<dbReference type="Proteomes" id="UP000095255">
    <property type="component" value="Unassembled WGS sequence"/>
</dbReference>
<accession>A0A1E5L497</accession>
<dbReference type="STRING" id="1390249.BHU72_06880"/>
<evidence type="ECO:0000256" key="1">
    <source>
        <dbReference type="SAM" id="Phobius"/>
    </source>
</evidence>
<proteinExistence type="predicted"/>
<keyword evidence="3" id="KW-1185">Reference proteome</keyword>
<sequence length="116" mass="12887">MTITISFIDVAYFLLFSILVVAGVYLITVLWRLNKILKEVQIFLENHRHNIDRSLDAVPDILDNINGTSESINAIGSTISETASAFGKGSAGGAVGYIQIVIEVIELMRHIWRARK</sequence>
<keyword evidence="1" id="KW-1133">Transmembrane helix</keyword>
<evidence type="ECO:0008006" key="4">
    <source>
        <dbReference type="Google" id="ProtNLM"/>
    </source>
</evidence>
<dbReference type="EMBL" id="MJAT01000035">
    <property type="protein sequence ID" value="OEH84911.1"/>
    <property type="molecule type" value="Genomic_DNA"/>
</dbReference>
<protein>
    <recommendedName>
        <fullName evidence="4">DUF948 domain-containing protein</fullName>
    </recommendedName>
</protein>
<dbReference type="AlphaFoldDB" id="A0A1E5L497"/>
<dbReference type="RefSeq" id="WP_069702646.1">
    <property type="nucleotide sequence ID" value="NZ_MJAT01000035.1"/>
</dbReference>
<comment type="caution">
    <text evidence="2">The sequence shown here is derived from an EMBL/GenBank/DDBJ whole genome shotgun (WGS) entry which is preliminary data.</text>
</comment>
<dbReference type="OrthoDB" id="1955341at2"/>
<name>A0A1E5L497_9FIRM</name>
<keyword evidence="1" id="KW-0472">Membrane</keyword>
<evidence type="ECO:0000313" key="2">
    <source>
        <dbReference type="EMBL" id="OEH84911.1"/>
    </source>
</evidence>
<evidence type="ECO:0000313" key="3">
    <source>
        <dbReference type="Proteomes" id="UP000095255"/>
    </source>
</evidence>